<accession>A0A830D858</accession>
<dbReference type="AlphaFoldDB" id="A0A830D858"/>
<evidence type="ECO:0000256" key="2">
    <source>
        <dbReference type="ARBA" id="ARBA00023157"/>
    </source>
</evidence>
<dbReference type="Proteomes" id="UP000653305">
    <property type="component" value="Unassembled WGS sequence"/>
</dbReference>
<sequence>MHGTTKLKDQTLIETTCKNTPNYQLCISTIHASPSSAGADVAGLGLIVVDAVRAKTEAATSAIDKLKQLHPDMTRALEKCRDTYDAVLKADVPEAVAALKKGIPKFAESGMADVAWEAEICEGGFKEVGAESPLRGVNKDLHDLAEVAVGIIRNLL</sequence>
<proteinExistence type="inferred from homology"/>
<dbReference type="NCBIfam" id="TIGR01614">
    <property type="entry name" value="PME_inhib"/>
    <property type="match status" value="1"/>
</dbReference>
<dbReference type="CDD" id="cd15796">
    <property type="entry name" value="CIF_like"/>
    <property type="match status" value="1"/>
</dbReference>
<dbReference type="Pfam" id="PF04043">
    <property type="entry name" value="PMEI"/>
    <property type="match status" value="1"/>
</dbReference>
<evidence type="ECO:0000256" key="1">
    <source>
        <dbReference type="ARBA" id="ARBA00022729"/>
    </source>
</evidence>
<dbReference type="OrthoDB" id="1918674at2759"/>
<dbReference type="GO" id="GO:0004857">
    <property type="term" value="F:enzyme inhibitor activity"/>
    <property type="evidence" value="ECO:0007669"/>
    <property type="project" value="InterPro"/>
</dbReference>
<keyword evidence="2" id="KW-1015">Disulfide bond</keyword>
<evidence type="ECO:0000313" key="5">
    <source>
        <dbReference type="EMBL" id="GFQ04444.1"/>
    </source>
</evidence>
<dbReference type="SMART" id="SM00856">
    <property type="entry name" value="PMEI"/>
    <property type="match status" value="1"/>
</dbReference>
<dbReference type="Gene3D" id="1.20.140.40">
    <property type="entry name" value="Invertase/pectin methylesterase inhibitor family protein"/>
    <property type="match status" value="1"/>
</dbReference>
<evidence type="ECO:0000259" key="4">
    <source>
        <dbReference type="SMART" id="SM00856"/>
    </source>
</evidence>
<name>A0A830D858_9LAMI</name>
<evidence type="ECO:0000256" key="3">
    <source>
        <dbReference type="ARBA" id="ARBA00038471"/>
    </source>
</evidence>
<dbReference type="InterPro" id="IPR034087">
    <property type="entry name" value="C/VIF1"/>
</dbReference>
<protein>
    <submittedName>
        <fullName evidence="5">Cell wall / vacuolar inhibitor of fructosidase 1</fullName>
    </submittedName>
</protein>
<comment type="caution">
    <text evidence="5">The sequence shown here is derived from an EMBL/GenBank/DDBJ whole genome shotgun (WGS) entry which is preliminary data.</text>
</comment>
<comment type="similarity">
    <text evidence="3">Belongs to the PMEI family.</text>
</comment>
<dbReference type="PANTHER" id="PTHR35357:SF8">
    <property type="entry name" value="OS01G0111000 PROTEIN"/>
    <property type="match status" value="1"/>
</dbReference>
<dbReference type="InterPro" id="IPR035513">
    <property type="entry name" value="Invertase/methylesterase_inhib"/>
</dbReference>
<dbReference type="InterPro" id="IPR006501">
    <property type="entry name" value="Pectinesterase_inhib_dom"/>
</dbReference>
<keyword evidence="6" id="KW-1185">Reference proteome</keyword>
<gene>
    <name evidence="5" type="ORF">PHJA_002588300</name>
</gene>
<dbReference type="FunFam" id="1.20.140.40:FF:000009">
    <property type="entry name" value="Invertase/pectin methylesterase inhibitor family protein"/>
    <property type="match status" value="1"/>
</dbReference>
<dbReference type="SUPFAM" id="SSF101148">
    <property type="entry name" value="Plant invertase/pectin methylesterase inhibitor"/>
    <property type="match status" value="1"/>
</dbReference>
<keyword evidence="1" id="KW-0732">Signal</keyword>
<dbReference type="EMBL" id="BMAC01000945">
    <property type="protein sequence ID" value="GFQ04444.1"/>
    <property type="molecule type" value="Genomic_DNA"/>
</dbReference>
<feature type="domain" description="Pectinesterase inhibitor" evidence="4">
    <location>
        <begin position="8"/>
        <end position="151"/>
    </location>
</feature>
<dbReference type="PANTHER" id="PTHR35357">
    <property type="entry name" value="OS02G0537100 PROTEIN"/>
    <property type="match status" value="1"/>
</dbReference>
<reference evidence="5" key="1">
    <citation type="submission" date="2020-07" db="EMBL/GenBank/DDBJ databases">
        <title>Ethylene signaling mediates host invasion by parasitic plants.</title>
        <authorList>
            <person name="Yoshida S."/>
        </authorList>
    </citation>
    <scope>NUCLEOTIDE SEQUENCE</scope>
    <source>
        <strain evidence="5">Okayama</strain>
    </source>
</reference>
<organism evidence="5 6">
    <name type="scientific">Phtheirospermum japonicum</name>
    <dbReference type="NCBI Taxonomy" id="374723"/>
    <lineage>
        <taxon>Eukaryota</taxon>
        <taxon>Viridiplantae</taxon>
        <taxon>Streptophyta</taxon>
        <taxon>Embryophyta</taxon>
        <taxon>Tracheophyta</taxon>
        <taxon>Spermatophyta</taxon>
        <taxon>Magnoliopsida</taxon>
        <taxon>eudicotyledons</taxon>
        <taxon>Gunneridae</taxon>
        <taxon>Pentapetalae</taxon>
        <taxon>asterids</taxon>
        <taxon>lamiids</taxon>
        <taxon>Lamiales</taxon>
        <taxon>Orobanchaceae</taxon>
        <taxon>Orobanchaceae incertae sedis</taxon>
        <taxon>Phtheirospermum</taxon>
    </lineage>
</organism>
<evidence type="ECO:0000313" key="6">
    <source>
        <dbReference type="Proteomes" id="UP000653305"/>
    </source>
</evidence>